<accession>A0A1H9GVU7</accession>
<feature type="domain" description="Halobacterial output" evidence="1">
    <location>
        <begin position="15"/>
        <end position="90"/>
    </location>
</feature>
<sequence>MVEGRGSGGRAVRNAPSRAVIDAVAEAEGVPAAAISPPEYESLQTVVDPEALDALFAERANGATRPRGTVSFTFCGYDVTVDRDGAVTLEEATDPGNDGSH</sequence>
<dbReference type="Proteomes" id="UP000199114">
    <property type="component" value="Unassembled WGS sequence"/>
</dbReference>
<evidence type="ECO:0000313" key="2">
    <source>
        <dbReference type="EMBL" id="SEQ54201.1"/>
    </source>
</evidence>
<reference evidence="3" key="1">
    <citation type="submission" date="2016-10" db="EMBL/GenBank/DDBJ databases">
        <authorList>
            <person name="Varghese N."/>
            <person name="Submissions S."/>
        </authorList>
    </citation>
    <scope>NUCLEOTIDE SEQUENCE [LARGE SCALE GENOMIC DNA]</scope>
    <source>
        <strain evidence="3">DSM 25055</strain>
    </source>
</reference>
<protein>
    <recommendedName>
        <fullName evidence="1">Halobacterial output domain-containing protein</fullName>
    </recommendedName>
</protein>
<evidence type="ECO:0000313" key="3">
    <source>
        <dbReference type="Proteomes" id="UP000199114"/>
    </source>
</evidence>
<name>A0A1H9GVU7_9EURY</name>
<keyword evidence="3" id="KW-1185">Reference proteome</keyword>
<dbReference type="Pfam" id="PF18545">
    <property type="entry name" value="HalOD1"/>
    <property type="match status" value="1"/>
</dbReference>
<dbReference type="AlphaFoldDB" id="A0A1H9GVU7"/>
<dbReference type="OrthoDB" id="221929at2157"/>
<dbReference type="STRING" id="1186196.SAMN04489841_2011"/>
<gene>
    <name evidence="2" type="ORF">SAMN04489841_2011</name>
</gene>
<evidence type="ECO:0000259" key="1">
    <source>
        <dbReference type="Pfam" id="PF18545"/>
    </source>
</evidence>
<dbReference type="RefSeq" id="WP_090617030.1">
    <property type="nucleotide sequence ID" value="NZ_FOFD01000002.1"/>
</dbReference>
<dbReference type="InterPro" id="IPR040624">
    <property type="entry name" value="HalOD1"/>
</dbReference>
<proteinExistence type="predicted"/>
<dbReference type="EMBL" id="FOFD01000002">
    <property type="protein sequence ID" value="SEQ54201.1"/>
    <property type="molecule type" value="Genomic_DNA"/>
</dbReference>
<organism evidence="2 3">
    <name type="scientific">Natrinema salaciae</name>
    <dbReference type="NCBI Taxonomy" id="1186196"/>
    <lineage>
        <taxon>Archaea</taxon>
        <taxon>Methanobacteriati</taxon>
        <taxon>Methanobacteriota</taxon>
        <taxon>Stenosarchaea group</taxon>
        <taxon>Halobacteria</taxon>
        <taxon>Halobacteriales</taxon>
        <taxon>Natrialbaceae</taxon>
        <taxon>Natrinema</taxon>
    </lineage>
</organism>